<protein>
    <recommendedName>
        <fullName evidence="2">Transposase Tc1-like domain-containing protein</fullName>
    </recommendedName>
</protein>
<gene>
    <name evidence="3" type="ORF">H9Q72_013283</name>
</gene>
<evidence type="ECO:0000313" key="3">
    <source>
        <dbReference type="EMBL" id="KAG5758583.1"/>
    </source>
</evidence>
<comment type="caution">
    <text evidence="3">The sequence shown here is derived from an EMBL/GenBank/DDBJ whole genome shotgun (WGS) entry which is preliminary data.</text>
</comment>
<dbReference type="GO" id="GO:0006313">
    <property type="term" value="P:DNA transposition"/>
    <property type="evidence" value="ECO:0007669"/>
    <property type="project" value="InterPro"/>
</dbReference>
<feature type="domain" description="Transposase Tc1-like" evidence="2">
    <location>
        <begin position="71"/>
        <end position="143"/>
    </location>
</feature>
<sequence>MILAQSLSLILKLSLTYGGSREKFLPAKRDRQPPLRGFEPNEIPLQLADKLLEDGERSGRPTKHTDENKDLIITKVSKDRFGREKTADEIAGELSDQGTEISATTVRSILKKEGYRKTKPTRKPGLTAAMRKERLEWCLAHQDWTLEDWKAVIWSDETSVILLQRRGGYRIWRKADERVLRSCIRERWKGSSEFMFWGAFSYDKKAEAQKAINKINAELKPLMKEKWELTNGLRRLGLRNLPGKKPEWKWKKETGKLVREGKKGGIDWWRYQQKILIPKLLPFAKECAEERENTVVQEDKAPSHNHHIQQQVYDLHEVQRLLWCPNSPDLNAIEPAWPWMKRYTTKKGAPKNRSEAIRKWEAAWNNLPQEKIQA</sequence>
<dbReference type="AlphaFoldDB" id="A0A9P7KYX6"/>
<feature type="chain" id="PRO_5040508121" description="Transposase Tc1-like domain-containing protein" evidence="1">
    <location>
        <begin position="19"/>
        <end position="374"/>
    </location>
</feature>
<dbReference type="InterPro" id="IPR036397">
    <property type="entry name" value="RNaseH_sf"/>
</dbReference>
<dbReference type="Gene3D" id="3.30.420.10">
    <property type="entry name" value="Ribonuclease H-like superfamily/Ribonuclease H"/>
    <property type="match status" value="1"/>
</dbReference>
<dbReference type="InterPro" id="IPR002492">
    <property type="entry name" value="Transposase_Tc1-like"/>
</dbReference>
<dbReference type="EMBL" id="JADFTT010000796">
    <property type="protein sequence ID" value="KAG5758583.1"/>
    <property type="molecule type" value="Genomic_DNA"/>
</dbReference>
<name>A0A9P7KYX6_9HYPO</name>
<organism evidence="3 4">
    <name type="scientific">Fusarium xylarioides</name>
    <dbReference type="NCBI Taxonomy" id="221167"/>
    <lineage>
        <taxon>Eukaryota</taxon>
        <taxon>Fungi</taxon>
        <taxon>Dikarya</taxon>
        <taxon>Ascomycota</taxon>
        <taxon>Pezizomycotina</taxon>
        <taxon>Sordariomycetes</taxon>
        <taxon>Hypocreomycetidae</taxon>
        <taxon>Hypocreales</taxon>
        <taxon>Nectriaceae</taxon>
        <taxon>Fusarium</taxon>
        <taxon>Fusarium fujikuroi species complex</taxon>
    </lineage>
</organism>
<proteinExistence type="predicted"/>
<dbReference type="OrthoDB" id="5415741at2759"/>
<dbReference type="GO" id="GO:0015074">
    <property type="term" value="P:DNA integration"/>
    <property type="evidence" value="ECO:0007669"/>
    <property type="project" value="InterPro"/>
</dbReference>
<reference evidence="3" key="2">
    <citation type="submission" date="2020-10" db="EMBL/GenBank/DDBJ databases">
        <authorList>
            <person name="Peck L.D."/>
            <person name="Nowell R.W."/>
            <person name="Flood J."/>
            <person name="Ryan M.J."/>
            <person name="Barraclough T.G."/>
        </authorList>
    </citation>
    <scope>NUCLEOTIDE SEQUENCE</scope>
    <source>
        <strain evidence="3">IMI 127659i</strain>
    </source>
</reference>
<dbReference type="Pfam" id="PF01498">
    <property type="entry name" value="HTH_Tnp_Tc3_2"/>
    <property type="match status" value="1"/>
</dbReference>
<evidence type="ECO:0000256" key="1">
    <source>
        <dbReference type="SAM" id="SignalP"/>
    </source>
</evidence>
<dbReference type="Proteomes" id="UP000750502">
    <property type="component" value="Unassembled WGS sequence"/>
</dbReference>
<dbReference type="GO" id="GO:0003677">
    <property type="term" value="F:DNA binding"/>
    <property type="evidence" value="ECO:0007669"/>
    <property type="project" value="InterPro"/>
</dbReference>
<evidence type="ECO:0000313" key="4">
    <source>
        <dbReference type="Proteomes" id="UP000750502"/>
    </source>
</evidence>
<feature type="signal peptide" evidence="1">
    <location>
        <begin position="1"/>
        <end position="18"/>
    </location>
</feature>
<keyword evidence="4" id="KW-1185">Reference proteome</keyword>
<evidence type="ECO:0000259" key="2">
    <source>
        <dbReference type="Pfam" id="PF01498"/>
    </source>
</evidence>
<reference evidence="3" key="1">
    <citation type="journal article" date="2020" name="bioRxiv">
        <title>Historical genomics reveals the evolutionary mechanisms behind multiple outbreaks of the host-specific coffee wilt pathogen Fusarium xylarioides.</title>
        <authorList>
            <person name="Peck D."/>
            <person name="Nowell R.W."/>
            <person name="Flood J."/>
            <person name="Ryan M.J."/>
            <person name="Barraclough T.G."/>
        </authorList>
    </citation>
    <scope>NUCLEOTIDE SEQUENCE</scope>
    <source>
        <strain evidence="3">IMI 127659i</strain>
    </source>
</reference>
<accession>A0A9P7KYX6</accession>
<keyword evidence="1" id="KW-0732">Signal</keyword>